<feature type="domain" description="Phosphoribosyltransferase" evidence="2">
    <location>
        <begin position="262"/>
        <end position="406"/>
    </location>
</feature>
<dbReference type="InterPro" id="IPR029057">
    <property type="entry name" value="PRTase-like"/>
</dbReference>
<sequence>MHLRLLFERLKEHGLIINSAKCEFGRSSITFLGHHVTPQGVMPLPAKVKAIIDFPRPNTVKPLQEFLGMVIFYNRHLPREMTGAFEATKTALANATLLAHPSPTAPVALTTDASLGLRGWGCVRAVGARSLAAVGLFQQEKLRSSERKYSTFDRELLGLFLATRHFRFLLEGRQFTAFVDHKPLIFAMAKSTEPWLATTSTLCNLGVHHLHSTRGGDRQCGCGLPFKGSDRPKGWYLSLMAPNTKGPAFAWLDPSRLYCNSQALADCVKDLLEPFHNDSVDIVAGIDAMGFILGACVATTLGKGFLAIRKAGHLCVDTQSQNYRDYSGRDKTMEVRLDVLKAGVRVLLVDQWIETGGTMKAAIELVERFGATVVGVAAVAIENTEGGQWIKKKYKFSHCIPEELQSQIDQKYLDSFKVNCVN</sequence>
<dbReference type="SUPFAM" id="SSF56672">
    <property type="entry name" value="DNA/RNA polymerases"/>
    <property type="match status" value="1"/>
</dbReference>
<evidence type="ECO:0000259" key="2">
    <source>
        <dbReference type="Pfam" id="PF00156"/>
    </source>
</evidence>
<proteinExistence type="predicted"/>
<dbReference type="AlphaFoldDB" id="A0AAV2J4F3"/>
<name>A0AAV2J4F3_KNICA</name>
<dbReference type="Pfam" id="PF17919">
    <property type="entry name" value="RT_RNaseH_2"/>
    <property type="match status" value="1"/>
</dbReference>
<evidence type="ECO:0000259" key="3">
    <source>
        <dbReference type="Pfam" id="PF17919"/>
    </source>
</evidence>
<evidence type="ECO:0008006" key="6">
    <source>
        <dbReference type="Google" id="ProtNLM"/>
    </source>
</evidence>
<feature type="domain" description="Reverse transcriptase/retrotransposon-derived protein RNase H-like" evidence="3">
    <location>
        <begin position="80"/>
        <end position="176"/>
    </location>
</feature>
<dbReference type="Proteomes" id="UP001497482">
    <property type="component" value="Chromosome 10"/>
</dbReference>
<dbReference type="PANTHER" id="PTHR37984">
    <property type="entry name" value="PROTEIN CBG26694"/>
    <property type="match status" value="1"/>
</dbReference>
<reference evidence="4 5" key="1">
    <citation type="submission" date="2024-04" db="EMBL/GenBank/DDBJ databases">
        <authorList>
            <person name="Waldvogel A.-M."/>
            <person name="Schoenle A."/>
        </authorList>
    </citation>
    <scope>NUCLEOTIDE SEQUENCE [LARGE SCALE GENOMIC DNA]</scope>
</reference>
<evidence type="ECO:0000256" key="1">
    <source>
        <dbReference type="ARBA" id="ARBA00023268"/>
    </source>
</evidence>
<protein>
    <recommendedName>
        <fullName evidence="6">Phosphoribosyltransferase domain-containing protein</fullName>
    </recommendedName>
</protein>
<dbReference type="InterPro" id="IPR050951">
    <property type="entry name" value="Retrovirus_Pol_polyprotein"/>
</dbReference>
<dbReference type="InterPro" id="IPR000836">
    <property type="entry name" value="PRTase_dom"/>
</dbReference>
<dbReference type="Gene3D" id="3.40.50.2020">
    <property type="match status" value="1"/>
</dbReference>
<evidence type="ECO:0000313" key="5">
    <source>
        <dbReference type="Proteomes" id="UP001497482"/>
    </source>
</evidence>
<keyword evidence="5" id="KW-1185">Reference proteome</keyword>
<dbReference type="PANTHER" id="PTHR37984:SF5">
    <property type="entry name" value="PROTEIN NYNRIN-LIKE"/>
    <property type="match status" value="1"/>
</dbReference>
<dbReference type="InterPro" id="IPR043502">
    <property type="entry name" value="DNA/RNA_pol_sf"/>
</dbReference>
<dbReference type="FunFam" id="3.40.50.2020:FF:000069">
    <property type="entry name" value="Zgc:174895"/>
    <property type="match status" value="1"/>
</dbReference>
<keyword evidence="1" id="KW-0511">Multifunctional enzyme</keyword>
<dbReference type="InterPro" id="IPR043128">
    <property type="entry name" value="Rev_trsase/Diguanyl_cyclase"/>
</dbReference>
<dbReference type="GO" id="GO:0003824">
    <property type="term" value="F:catalytic activity"/>
    <property type="evidence" value="ECO:0007669"/>
    <property type="project" value="UniProtKB-KW"/>
</dbReference>
<accession>A0AAV2J4F3</accession>
<gene>
    <name evidence="4" type="ORF">KC01_LOCUS2978</name>
</gene>
<dbReference type="InterPro" id="IPR041577">
    <property type="entry name" value="RT_RNaseH_2"/>
</dbReference>
<dbReference type="Gene3D" id="3.30.70.270">
    <property type="match status" value="2"/>
</dbReference>
<organism evidence="4 5">
    <name type="scientific">Knipowitschia caucasica</name>
    <name type="common">Caucasian dwarf goby</name>
    <name type="synonym">Pomatoschistus caucasicus</name>
    <dbReference type="NCBI Taxonomy" id="637954"/>
    <lineage>
        <taxon>Eukaryota</taxon>
        <taxon>Metazoa</taxon>
        <taxon>Chordata</taxon>
        <taxon>Craniata</taxon>
        <taxon>Vertebrata</taxon>
        <taxon>Euteleostomi</taxon>
        <taxon>Actinopterygii</taxon>
        <taxon>Neopterygii</taxon>
        <taxon>Teleostei</taxon>
        <taxon>Neoteleostei</taxon>
        <taxon>Acanthomorphata</taxon>
        <taxon>Gobiaria</taxon>
        <taxon>Gobiiformes</taxon>
        <taxon>Gobioidei</taxon>
        <taxon>Gobiidae</taxon>
        <taxon>Gobiinae</taxon>
        <taxon>Knipowitschia</taxon>
    </lineage>
</organism>
<dbReference type="CDD" id="cd06223">
    <property type="entry name" value="PRTases_typeI"/>
    <property type="match status" value="1"/>
</dbReference>
<dbReference type="Pfam" id="PF00156">
    <property type="entry name" value="Pribosyltran"/>
    <property type="match status" value="1"/>
</dbReference>
<dbReference type="SUPFAM" id="SSF53271">
    <property type="entry name" value="PRTase-like"/>
    <property type="match status" value="1"/>
</dbReference>
<dbReference type="EMBL" id="OZ035832">
    <property type="protein sequence ID" value="CAL1570747.1"/>
    <property type="molecule type" value="Genomic_DNA"/>
</dbReference>
<evidence type="ECO:0000313" key="4">
    <source>
        <dbReference type="EMBL" id="CAL1570747.1"/>
    </source>
</evidence>